<comment type="caution">
    <text evidence="1">The sequence shown here is derived from an EMBL/GenBank/DDBJ whole genome shotgun (WGS) entry which is preliminary data.</text>
</comment>
<dbReference type="Proteomes" id="UP001060085">
    <property type="component" value="Linkage Group LG01"/>
</dbReference>
<name>A0ACC0CFJ1_CATRO</name>
<keyword evidence="2" id="KW-1185">Reference proteome</keyword>
<gene>
    <name evidence="1" type="ORF">M9H77_04965</name>
</gene>
<protein>
    <submittedName>
        <fullName evidence="1">Uncharacterized protein</fullName>
    </submittedName>
</protein>
<proteinExistence type="predicted"/>
<accession>A0ACC0CFJ1</accession>
<organism evidence="1 2">
    <name type="scientific">Catharanthus roseus</name>
    <name type="common">Madagascar periwinkle</name>
    <name type="synonym">Vinca rosea</name>
    <dbReference type="NCBI Taxonomy" id="4058"/>
    <lineage>
        <taxon>Eukaryota</taxon>
        <taxon>Viridiplantae</taxon>
        <taxon>Streptophyta</taxon>
        <taxon>Embryophyta</taxon>
        <taxon>Tracheophyta</taxon>
        <taxon>Spermatophyta</taxon>
        <taxon>Magnoliopsida</taxon>
        <taxon>eudicotyledons</taxon>
        <taxon>Gunneridae</taxon>
        <taxon>Pentapetalae</taxon>
        <taxon>asterids</taxon>
        <taxon>lamiids</taxon>
        <taxon>Gentianales</taxon>
        <taxon>Apocynaceae</taxon>
        <taxon>Rauvolfioideae</taxon>
        <taxon>Vinceae</taxon>
        <taxon>Catharanthinae</taxon>
        <taxon>Catharanthus</taxon>
    </lineage>
</organism>
<evidence type="ECO:0000313" key="2">
    <source>
        <dbReference type="Proteomes" id="UP001060085"/>
    </source>
</evidence>
<sequence length="307" mass="34614">MAKTFVAGRHCLVNYVIIYNNRSFSLVSSLIKPRKQRKSFQHFHKDAMSDESGRIRPTHGDLSIFSCCLLLALCDFSPYLTAACLLLYDCELGLLEKERTESEILDLLFGRPIFLALLLLHRSISAAAHPVFGLTFWVGRKKEIGTPIFSSKRRRNIFCNRLGSIFVSSSGSVIIRTKVVSEPEKLQLSSNLSAAATRELSVSSGFPKYLRFSIPHSGVRGSGSRNRKMKAVLVQNKIAPTICSPEKYPKSWKGEILAEKLGDADSCLTLHLTDNVLREIYEKDNVFEIWTKLEKLIWESPCQTKLI</sequence>
<reference evidence="2" key="1">
    <citation type="journal article" date="2023" name="Nat. Plants">
        <title>Single-cell RNA sequencing provides a high-resolution roadmap for understanding the multicellular compartmentation of specialized metabolism.</title>
        <authorList>
            <person name="Sun S."/>
            <person name="Shen X."/>
            <person name="Li Y."/>
            <person name="Li Y."/>
            <person name="Wang S."/>
            <person name="Li R."/>
            <person name="Zhang H."/>
            <person name="Shen G."/>
            <person name="Guo B."/>
            <person name="Wei J."/>
            <person name="Xu J."/>
            <person name="St-Pierre B."/>
            <person name="Chen S."/>
            <person name="Sun C."/>
        </authorList>
    </citation>
    <scope>NUCLEOTIDE SEQUENCE [LARGE SCALE GENOMIC DNA]</scope>
</reference>
<dbReference type="EMBL" id="CM044701">
    <property type="protein sequence ID" value="KAI5683737.1"/>
    <property type="molecule type" value="Genomic_DNA"/>
</dbReference>
<evidence type="ECO:0000313" key="1">
    <source>
        <dbReference type="EMBL" id="KAI5683737.1"/>
    </source>
</evidence>